<dbReference type="PRINTS" id="PR00502">
    <property type="entry name" value="NUDIXFAMILY"/>
</dbReference>
<dbReference type="AlphaFoldDB" id="A0A343TLK8"/>
<dbReference type="InterPro" id="IPR000086">
    <property type="entry name" value="NUDIX_hydrolase_dom"/>
</dbReference>
<accession>A0A343TLK8</accession>
<dbReference type="RefSeq" id="WP_119819450.1">
    <property type="nucleotide sequence ID" value="NZ_CP025066.1"/>
</dbReference>
<dbReference type="PROSITE" id="PS51462">
    <property type="entry name" value="NUDIX"/>
    <property type="match status" value="1"/>
</dbReference>
<gene>
    <name evidence="4" type="primary">mutT</name>
    <name evidence="4" type="ORF">AArcSl_2358</name>
</gene>
<dbReference type="InterPro" id="IPR020476">
    <property type="entry name" value="Nudix_hydrolase"/>
</dbReference>
<protein>
    <submittedName>
        <fullName evidence="4">8-oxo-dGTP diphosphatase</fullName>
        <ecNumber evidence="4">3.6.1.55</ecNumber>
    </submittedName>
</protein>
<organism evidence="4 5">
    <name type="scientific">Halalkaliarchaeum desulfuricum</name>
    <dbReference type="NCBI Taxonomy" id="2055893"/>
    <lineage>
        <taxon>Archaea</taxon>
        <taxon>Methanobacteriati</taxon>
        <taxon>Methanobacteriota</taxon>
        <taxon>Stenosarchaea group</taxon>
        <taxon>Halobacteria</taxon>
        <taxon>Halobacteriales</taxon>
        <taxon>Haloferacaceae</taxon>
        <taxon>Halalkaliarchaeum</taxon>
    </lineage>
</organism>
<keyword evidence="1 4" id="KW-0378">Hydrolase</keyword>
<dbReference type="Pfam" id="PF00293">
    <property type="entry name" value="NUDIX"/>
    <property type="match status" value="1"/>
</dbReference>
<dbReference type="PROSITE" id="PS00893">
    <property type="entry name" value="NUDIX_BOX"/>
    <property type="match status" value="1"/>
</dbReference>
<feature type="region of interest" description="Disordered" evidence="2">
    <location>
        <begin position="79"/>
        <end position="100"/>
    </location>
</feature>
<dbReference type="PANTHER" id="PTHR43736:SF1">
    <property type="entry name" value="DIHYDRONEOPTERIN TRIPHOSPHATE DIPHOSPHATASE"/>
    <property type="match status" value="1"/>
</dbReference>
<dbReference type="GO" id="GO:0035539">
    <property type="term" value="F:8-oxo-7,8-dihydrodeoxyguanosine triphosphate pyrophosphatase activity"/>
    <property type="evidence" value="ECO:0007669"/>
    <property type="project" value="UniProtKB-EC"/>
</dbReference>
<dbReference type="PANTHER" id="PTHR43736">
    <property type="entry name" value="ADP-RIBOSE PYROPHOSPHATASE"/>
    <property type="match status" value="1"/>
</dbReference>
<evidence type="ECO:0000256" key="2">
    <source>
        <dbReference type="SAM" id="MobiDB-lite"/>
    </source>
</evidence>
<feature type="domain" description="Nudix hydrolase" evidence="3">
    <location>
        <begin position="4"/>
        <end position="130"/>
    </location>
</feature>
<dbReference type="InterPro" id="IPR020084">
    <property type="entry name" value="NUDIX_hydrolase_CS"/>
</dbReference>
<name>A0A343TLK8_9EURY</name>
<dbReference type="Proteomes" id="UP000263012">
    <property type="component" value="Chromosome"/>
</dbReference>
<dbReference type="KEGG" id="hdf:AArcSl_2358"/>
<dbReference type="GeneID" id="37878715"/>
<evidence type="ECO:0000256" key="1">
    <source>
        <dbReference type="ARBA" id="ARBA00022801"/>
    </source>
</evidence>
<dbReference type="OrthoDB" id="40462at2157"/>
<sequence>MVEVRALATDAVIVLDGEVLLLERNHPPFEGHWVLPGGLVEPDETAMEACVREVKEEVGIDVTVEEFVGLYDDPNRDERGNVSAAYRCSPVGDATPEPREEARRVEMFDPAELPELGFDHEHIVRDALDE</sequence>
<dbReference type="EC" id="3.6.1.55" evidence="4"/>
<evidence type="ECO:0000259" key="3">
    <source>
        <dbReference type="PROSITE" id="PS51462"/>
    </source>
</evidence>
<dbReference type="SUPFAM" id="SSF55811">
    <property type="entry name" value="Nudix"/>
    <property type="match status" value="1"/>
</dbReference>
<evidence type="ECO:0000313" key="5">
    <source>
        <dbReference type="Proteomes" id="UP000263012"/>
    </source>
</evidence>
<evidence type="ECO:0000313" key="4">
    <source>
        <dbReference type="EMBL" id="AUX09980.1"/>
    </source>
</evidence>
<proteinExistence type="predicted"/>
<dbReference type="Gene3D" id="3.90.79.10">
    <property type="entry name" value="Nucleoside Triphosphate Pyrophosphohydrolase"/>
    <property type="match status" value="1"/>
</dbReference>
<dbReference type="CDD" id="cd18873">
    <property type="entry name" value="NUDIX_NadM_like"/>
    <property type="match status" value="1"/>
</dbReference>
<dbReference type="InterPro" id="IPR015797">
    <property type="entry name" value="NUDIX_hydrolase-like_dom_sf"/>
</dbReference>
<dbReference type="EMBL" id="CP025066">
    <property type="protein sequence ID" value="AUX09980.1"/>
    <property type="molecule type" value="Genomic_DNA"/>
</dbReference>
<keyword evidence="5" id="KW-1185">Reference proteome</keyword>
<reference evidence="5" key="1">
    <citation type="submission" date="2017-11" db="EMBL/GenBank/DDBJ databases">
        <title>Phenotypic and genomic properties of facultatively anaerobic sulfur-reducing natronoarchaea from hypersaline soda lakes.</title>
        <authorList>
            <person name="Sorokin D.Y."/>
            <person name="Kublanov I.V."/>
            <person name="Roman P."/>
            <person name="Sinninghe Damste J.S."/>
            <person name="Golyshin P.N."/>
            <person name="Rojo D."/>
            <person name="Ciordia S."/>
            <person name="Mena M.D.C."/>
            <person name="Ferrer M."/>
            <person name="Messina E."/>
            <person name="Smedile F."/>
            <person name="La Spada G."/>
            <person name="La Cono V."/>
            <person name="Yakimov M.M."/>
        </authorList>
    </citation>
    <scope>NUCLEOTIDE SEQUENCE [LARGE SCALE GENOMIC DNA]</scope>
    <source>
        <strain evidence="5">AArc-Sl</strain>
    </source>
</reference>